<dbReference type="GO" id="GO:0005524">
    <property type="term" value="F:ATP binding"/>
    <property type="evidence" value="ECO:0007669"/>
    <property type="project" value="UniProtKB-KW"/>
</dbReference>
<dbReference type="OrthoDB" id="9801302at2"/>
<dbReference type="Pfam" id="PF00501">
    <property type="entry name" value="AMP-binding"/>
    <property type="match status" value="1"/>
</dbReference>
<name>A0A250IS33_9BACT</name>
<dbReference type="KEGG" id="mbd:MEBOL_008059"/>
<gene>
    <name evidence="17" type="ORF">MEBOL_008059</name>
</gene>
<evidence type="ECO:0000256" key="13">
    <source>
        <dbReference type="ARBA" id="ARBA00039545"/>
    </source>
</evidence>
<evidence type="ECO:0000256" key="3">
    <source>
        <dbReference type="ARBA" id="ARBA00005005"/>
    </source>
</evidence>
<comment type="similarity">
    <text evidence="4">Belongs to the ATP-dependent AMP-binding enzyme family.</text>
</comment>
<keyword evidence="8" id="KW-0067">ATP-binding</keyword>
<sequence>MEKIWLEHYPPGVPTDIDGTRYASLAQLLDESFRQFADRPAFECLGQSITYRELDALSRQVGAWLQAQGLARGAAVALMMPNTLQYPVCVAAILRAGCTVVNINPLFTPRELEYQLKDSGAVALFLLEAFVPNLQKVQGNTAVRHVVTVAAGAPGTASPLPHAIPFERVLTEGQARSFAPVTVSPDDIAFLQYTGGTTGVVKGAMLLHRNLIASLLQTEAWLRPALRKRPDQPLTFLCVLPLYHIYALNNCALLGTYLGALNILIPNPRDLTGVIQTLSHRPIHVLPGVNTFFNALIHHPDLGKLNLSQVLIANSGGASAQRAVAEKWFALTGVPLIESYGLTETSPGVSSNPVTAPEYSGGIGLPLPSTEVVLRDDEGRDVPINEPGEICIRGPQVMAGYWNRPEETARVMTTDGFLKSGDIGVMDERGFLRIVDRKKDMILVSGFNVYPNEVEGVVASHPGVLEVAAVGVPDERSGEAVKLFVVKKDAALTEAQLLEFCREQLTGYKRPRSIEFRAELPKSNVGKILRRELRPPAS</sequence>
<dbReference type="SUPFAM" id="SSF56801">
    <property type="entry name" value="Acetyl-CoA synthetase-like"/>
    <property type="match status" value="1"/>
</dbReference>
<keyword evidence="5 17" id="KW-0436">Ligase</keyword>
<dbReference type="EC" id="6.2.1.3" evidence="12"/>
<accession>A0A250IS33</accession>
<keyword evidence="7" id="KW-0276">Fatty acid metabolism</keyword>
<reference evidence="17 18" key="1">
    <citation type="submission" date="2017-06" db="EMBL/GenBank/DDBJ databases">
        <authorList>
            <person name="Kim H.J."/>
            <person name="Triplett B.A."/>
        </authorList>
    </citation>
    <scope>NUCLEOTIDE SEQUENCE [LARGE SCALE GENOMIC DNA]</scope>
    <source>
        <strain evidence="17 18">DSM 14713</strain>
    </source>
</reference>
<dbReference type="Gene3D" id="3.30.300.30">
    <property type="match status" value="1"/>
</dbReference>
<dbReference type="CDD" id="cd05936">
    <property type="entry name" value="FC-FACS_FadD_like"/>
    <property type="match status" value="1"/>
</dbReference>
<keyword evidence="11" id="KW-0472">Membrane</keyword>
<dbReference type="RefSeq" id="WP_095982439.1">
    <property type="nucleotide sequence ID" value="NZ_CP022163.1"/>
</dbReference>
<evidence type="ECO:0000256" key="8">
    <source>
        <dbReference type="ARBA" id="ARBA00022840"/>
    </source>
</evidence>
<evidence type="ECO:0000256" key="4">
    <source>
        <dbReference type="ARBA" id="ARBA00006432"/>
    </source>
</evidence>
<dbReference type="InterPro" id="IPR045851">
    <property type="entry name" value="AMP-bd_C_sf"/>
</dbReference>
<protein>
    <recommendedName>
        <fullName evidence="13">Long-chain-fatty-acid--CoA ligase</fullName>
        <ecNumber evidence="12">6.2.1.3</ecNumber>
    </recommendedName>
    <alternativeName>
        <fullName evidence="14">Long-chain acyl-CoA synthetase</fullName>
    </alternativeName>
</protein>
<keyword evidence="9" id="KW-0460">Magnesium</keyword>
<feature type="domain" description="AMP-dependent synthetase/ligase" evidence="15">
    <location>
        <begin position="30"/>
        <end position="402"/>
    </location>
</feature>
<dbReference type="Proteomes" id="UP000217289">
    <property type="component" value="Chromosome"/>
</dbReference>
<evidence type="ECO:0000259" key="16">
    <source>
        <dbReference type="Pfam" id="PF13193"/>
    </source>
</evidence>
<comment type="pathway">
    <text evidence="3">Lipid metabolism; fatty acid beta-oxidation.</text>
</comment>
<dbReference type="FunFam" id="3.30.300.30:FF:000006">
    <property type="entry name" value="Long-chain-fatty-acid--CoA ligase FadD"/>
    <property type="match status" value="1"/>
</dbReference>
<dbReference type="GO" id="GO:0016020">
    <property type="term" value="C:membrane"/>
    <property type="evidence" value="ECO:0007669"/>
    <property type="project" value="UniProtKB-SubCell"/>
</dbReference>
<dbReference type="InterPro" id="IPR000873">
    <property type="entry name" value="AMP-dep_synth/lig_dom"/>
</dbReference>
<dbReference type="PANTHER" id="PTHR43767">
    <property type="entry name" value="LONG-CHAIN-FATTY-ACID--COA LIGASE"/>
    <property type="match status" value="1"/>
</dbReference>
<evidence type="ECO:0000256" key="7">
    <source>
        <dbReference type="ARBA" id="ARBA00022832"/>
    </source>
</evidence>
<evidence type="ECO:0000256" key="12">
    <source>
        <dbReference type="ARBA" id="ARBA00026121"/>
    </source>
</evidence>
<dbReference type="EMBL" id="CP022163">
    <property type="protein sequence ID" value="ATB34554.1"/>
    <property type="molecule type" value="Genomic_DNA"/>
</dbReference>
<dbReference type="AlphaFoldDB" id="A0A250IS33"/>
<comment type="subcellular location">
    <subcellularLocation>
        <location evidence="2">Membrane</location>
        <topology evidence="2">Peripheral membrane protein</topology>
    </subcellularLocation>
</comment>
<evidence type="ECO:0000313" key="18">
    <source>
        <dbReference type="Proteomes" id="UP000217289"/>
    </source>
</evidence>
<dbReference type="PROSITE" id="PS00455">
    <property type="entry name" value="AMP_BINDING"/>
    <property type="match status" value="1"/>
</dbReference>
<evidence type="ECO:0000256" key="11">
    <source>
        <dbReference type="ARBA" id="ARBA00023136"/>
    </source>
</evidence>
<evidence type="ECO:0000256" key="9">
    <source>
        <dbReference type="ARBA" id="ARBA00022842"/>
    </source>
</evidence>
<evidence type="ECO:0000256" key="14">
    <source>
        <dbReference type="ARBA" id="ARBA00042773"/>
    </source>
</evidence>
<evidence type="ECO:0000259" key="15">
    <source>
        <dbReference type="Pfam" id="PF00501"/>
    </source>
</evidence>
<evidence type="ECO:0000256" key="2">
    <source>
        <dbReference type="ARBA" id="ARBA00004170"/>
    </source>
</evidence>
<evidence type="ECO:0000256" key="1">
    <source>
        <dbReference type="ARBA" id="ARBA00001946"/>
    </source>
</evidence>
<dbReference type="Pfam" id="PF13193">
    <property type="entry name" value="AMP-binding_C"/>
    <property type="match status" value="1"/>
</dbReference>
<keyword evidence="6" id="KW-0547">Nucleotide-binding</keyword>
<proteinExistence type="inferred from homology"/>
<organism evidence="17 18">
    <name type="scientific">Melittangium boletus DSM 14713</name>
    <dbReference type="NCBI Taxonomy" id="1294270"/>
    <lineage>
        <taxon>Bacteria</taxon>
        <taxon>Pseudomonadati</taxon>
        <taxon>Myxococcota</taxon>
        <taxon>Myxococcia</taxon>
        <taxon>Myxococcales</taxon>
        <taxon>Cystobacterineae</taxon>
        <taxon>Archangiaceae</taxon>
        <taxon>Melittangium</taxon>
    </lineage>
</organism>
<dbReference type="InterPro" id="IPR020845">
    <property type="entry name" value="AMP-binding_CS"/>
</dbReference>
<evidence type="ECO:0000256" key="5">
    <source>
        <dbReference type="ARBA" id="ARBA00022598"/>
    </source>
</evidence>
<evidence type="ECO:0000256" key="10">
    <source>
        <dbReference type="ARBA" id="ARBA00023098"/>
    </source>
</evidence>
<dbReference type="InterPro" id="IPR042099">
    <property type="entry name" value="ANL_N_sf"/>
</dbReference>
<dbReference type="InterPro" id="IPR050237">
    <property type="entry name" value="ATP-dep_AMP-bd_enzyme"/>
</dbReference>
<dbReference type="InterPro" id="IPR025110">
    <property type="entry name" value="AMP-bd_C"/>
</dbReference>
<evidence type="ECO:0000256" key="6">
    <source>
        <dbReference type="ARBA" id="ARBA00022741"/>
    </source>
</evidence>
<keyword evidence="18" id="KW-1185">Reference proteome</keyword>
<dbReference type="FunFam" id="3.40.50.12780:FF:000003">
    <property type="entry name" value="Long-chain-fatty-acid--CoA ligase FadD"/>
    <property type="match status" value="1"/>
</dbReference>
<keyword evidence="10" id="KW-0443">Lipid metabolism</keyword>
<dbReference type="Gene3D" id="3.40.50.12780">
    <property type="entry name" value="N-terminal domain of ligase-like"/>
    <property type="match status" value="1"/>
</dbReference>
<dbReference type="GO" id="GO:0004467">
    <property type="term" value="F:long-chain fatty acid-CoA ligase activity"/>
    <property type="evidence" value="ECO:0007669"/>
    <property type="project" value="UniProtKB-EC"/>
</dbReference>
<feature type="domain" description="AMP-binding enzyme C-terminal" evidence="16">
    <location>
        <begin position="453"/>
        <end position="527"/>
    </location>
</feature>
<comment type="cofactor">
    <cofactor evidence="1">
        <name>Mg(2+)</name>
        <dbReference type="ChEBI" id="CHEBI:18420"/>
    </cofactor>
</comment>
<evidence type="ECO:0000313" key="17">
    <source>
        <dbReference type="EMBL" id="ATB34554.1"/>
    </source>
</evidence>
<dbReference type="PANTHER" id="PTHR43767:SF8">
    <property type="entry name" value="LONG-CHAIN-FATTY-ACID--COA LIGASE"/>
    <property type="match status" value="1"/>
</dbReference>